<keyword evidence="7" id="KW-0472">Membrane</keyword>
<dbReference type="Gene3D" id="2.60.40.2070">
    <property type="match status" value="1"/>
</dbReference>
<evidence type="ECO:0000256" key="9">
    <source>
        <dbReference type="SAM" id="SignalP"/>
    </source>
</evidence>
<keyword evidence="8" id="KW-0998">Cell outer membrane</keyword>
<evidence type="ECO:0000256" key="2">
    <source>
        <dbReference type="ARBA" id="ARBA00008064"/>
    </source>
</evidence>
<dbReference type="Gene3D" id="2.60.40.3110">
    <property type="match status" value="1"/>
</dbReference>
<evidence type="ECO:0000259" key="11">
    <source>
        <dbReference type="Pfam" id="PF13954"/>
    </source>
</evidence>
<dbReference type="AlphaFoldDB" id="A0A0G4Q4K1"/>
<dbReference type="Proteomes" id="UP000183920">
    <property type="component" value="Unassembled WGS sequence"/>
</dbReference>
<evidence type="ECO:0000256" key="1">
    <source>
        <dbReference type="ARBA" id="ARBA00004571"/>
    </source>
</evidence>
<accession>A0A0G4Q4K1</accession>
<name>A0A0G4Q4K1_9GAMM</name>
<feature type="domain" description="PapC-like C-terminal" evidence="10">
    <location>
        <begin position="758"/>
        <end position="809"/>
    </location>
</feature>
<keyword evidence="6 9" id="KW-0732">Signal</keyword>
<dbReference type="EMBL" id="CVRY01000002">
    <property type="protein sequence ID" value="CRL60705.1"/>
    <property type="molecule type" value="Genomic_DNA"/>
</dbReference>
<keyword evidence="4" id="KW-1134">Transmembrane beta strand</keyword>
<dbReference type="GO" id="GO:0015473">
    <property type="term" value="F:fimbrial usher porin activity"/>
    <property type="evidence" value="ECO:0007669"/>
    <property type="project" value="InterPro"/>
</dbReference>
<dbReference type="InterPro" id="IPR000015">
    <property type="entry name" value="Fimb_usher"/>
</dbReference>
<dbReference type="GO" id="GO:0009297">
    <property type="term" value="P:pilus assembly"/>
    <property type="evidence" value="ECO:0007669"/>
    <property type="project" value="InterPro"/>
</dbReference>
<organism evidence="12 13">
    <name type="scientific">Proteus penneri</name>
    <dbReference type="NCBI Taxonomy" id="102862"/>
    <lineage>
        <taxon>Bacteria</taxon>
        <taxon>Pseudomonadati</taxon>
        <taxon>Pseudomonadota</taxon>
        <taxon>Gammaproteobacteria</taxon>
        <taxon>Enterobacterales</taxon>
        <taxon>Morganellaceae</taxon>
        <taxon>Proteus</taxon>
    </lineage>
</organism>
<dbReference type="InterPro" id="IPR043142">
    <property type="entry name" value="PapC-like_C_sf"/>
</dbReference>
<feature type="chain" id="PRO_5005196181" evidence="9">
    <location>
        <begin position="29"/>
        <end position="828"/>
    </location>
</feature>
<feature type="domain" description="PapC N-terminal" evidence="11">
    <location>
        <begin position="35"/>
        <end position="174"/>
    </location>
</feature>
<evidence type="ECO:0000256" key="5">
    <source>
        <dbReference type="ARBA" id="ARBA00022692"/>
    </source>
</evidence>
<comment type="similarity">
    <text evidence="2">Belongs to the fimbrial export usher family.</text>
</comment>
<sequence precursor="true">MLISFFHSTIWKNICAILLLCLTFVAKAEQDDSVEFNIHMLDAEDRDNVDLSRFATSNYIIPGIYYLDIRINGRDFPRQNINYVEVKPNYSIACIDPTLLKKLTVNEENQKFIEEISPDCFDISQLPGISIKNDGGVLDIVIPRSLMKYEDTDWTPPELWDPGVSGLLVDYTLTGTSTRPNKGNNNNSLTGYGQAGINLGEWRLRAEYQGNYSSEYSSNNSFDWNQIYAYKPLPNQAAKLTLGETYLNSQVFDSFRFTGANIQSDERMLPPSLQGYAPEIHGIANTNAKVTVTQNGRLIYETTVPAGPFAIKHLQDTVQGQLNVRVEEQNGKVNEFQVQTANLPYMTRPGSVRYNTSIGQSSLNNHKMQGPVFYQGDFSWGMNNTWSLYGGVLLTVKDYNAWSLGLGHDMGRLGTLSGDITQSYSKTYDNENINGMSFKLNYAKTFDEYHSTITFAGYRFSEKTFRSFSQYIDERYNNINNNGYEKEMYTITGNKTFWADDIEKSTTLYLSYRHQNYWDKNTQEQYGVTVSRNFSIMGIEQINTNLSAFRTQHKGNTDDSISFNISVPLGSSKSLGYSLQDSNGKVNQMASYSDNSNYNNLWRIRAGLSSDNKANTDGYYQYRSQYAEINANASYQQDNYVAVGATVKGGFTATRQGAALHSSSMTSSTARMMVDTDGVAGVPFNNQSTTTNLFGIGVLTDLTSYNNVDARIDVDKMDSDIETHKAITSATLTEGAIGYYKFPVRQGERLMAILRTVDQAYPPFGAEITNKNGENMGMVMEDGLVYIAGVNLNESLNVIWGGKTQCTITIPAVINDPLKRESLLCQGL</sequence>
<evidence type="ECO:0000256" key="7">
    <source>
        <dbReference type="ARBA" id="ARBA00023136"/>
    </source>
</evidence>
<evidence type="ECO:0000256" key="4">
    <source>
        <dbReference type="ARBA" id="ARBA00022452"/>
    </source>
</evidence>
<dbReference type="InterPro" id="IPR025949">
    <property type="entry name" value="PapC-like_C"/>
</dbReference>
<dbReference type="Gene3D" id="2.60.40.2610">
    <property type="entry name" value="Outer membrane usher protein FimD, plug domain"/>
    <property type="match status" value="1"/>
</dbReference>
<keyword evidence="3" id="KW-0813">Transport</keyword>
<dbReference type="InterPro" id="IPR042186">
    <property type="entry name" value="FimD_plug_dom"/>
</dbReference>
<dbReference type="Gene3D" id="3.10.20.410">
    <property type="match status" value="1"/>
</dbReference>
<proteinExistence type="inferred from homology"/>
<dbReference type="InterPro" id="IPR025885">
    <property type="entry name" value="PapC_N"/>
</dbReference>
<evidence type="ECO:0000313" key="13">
    <source>
        <dbReference type="Proteomes" id="UP000183920"/>
    </source>
</evidence>
<dbReference type="Pfam" id="PF00577">
    <property type="entry name" value="Usher"/>
    <property type="match status" value="1"/>
</dbReference>
<keyword evidence="5" id="KW-0812">Transmembrane</keyword>
<evidence type="ECO:0000256" key="6">
    <source>
        <dbReference type="ARBA" id="ARBA00022729"/>
    </source>
</evidence>
<protein>
    <submittedName>
        <fullName evidence="12">Outer membrane usher protein PapC</fullName>
    </submittedName>
</protein>
<feature type="signal peptide" evidence="9">
    <location>
        <begin position="1"/>
        <end position="28"/>
    </location>
</feature>
<dbReference type="Pfam" id="PF13953">
    <property type="entry name" value="PapC_C"/>
    <property type="match status" value="1"/>
</dbReference>
<dbReference type="SUPFAM" id="SSF141729">
    <property type="entry name" value="FimD N-terminal domain-like"/>
    <property type="match status" value="1"/>
</dbReference>
<dbReference type="RefSeq" id="WP_072063253.1">
    <property type="nucleotide sequence ID" value="NZ_CVRY01000002.1"/>
</dbReference>
<dbReference type="Pfam" id="PF13954">
    <property type="entry name" value="PapC_N"/>
    <property type="match status" value="1"/>
</dbReference>
<gene>
    <name evidence="12" type="primary">papC_1</name>
    <name evidence="12" type="ORF">BN1804_01094</name>
</gene>
<dbReference type="GO" id="GO:0009279">
    <property type="term" value="C:cell outer membrane"/>
    <property type="evidence" value="ECO:0007669"/>
    <property type="project" value="UniProtKB-SubCell"/>
</dbReference>
<dbReference type="PANTHER" id="PTHR30451:SF10">
    <property type="entry name" value="OUTER MEMBRANE USHER PROTEIN YFCU-RELATED"/>
    <property type="match status" value="1"/>
</dbReference>
<dbReference type="PANTHER" id="PTHR30451">
    <property type="entry name" value="OUTER MEMBRANE USHER PROTEIN"/>
    <property type="match status" value="1"/>
</dbReference>
<evidence type="ECO:0000256" key="3">
    <source>
        <dbReference type="ARBA" id="ARBA00022448"/>
    </source>
</evidence>
<evidence type="ECO:0000313" key="12">
    <source>
        <dbReference type="EMBL" id="CRL60705.1"/>
    </source>
</evidence>
<comment type="subcellular location">
    <subcellularLocation>
        <location evidence="1">Cell outer membrane</location>
        <topology evidence="1">Multi-pass membrane protein</topology>
    </subcellularLocation>
</comment>
<evidence type="ECO:0000256" key="8">
    <source>
        <dbReference type="ARBA" id="ARBA00023237"/>
    </source>
</evidence>
<dbReference type="InterPro" id="IPR037224">
    <property type="entry name" value="PapC_N_sf"/>
</dbReference>
<reference evidence="13" key="1">
    <citation type="submission" date="2015-06" db="EMBL/GenBank/DDBJ databases">
        <authorList>
            <person name="Urmite Genomes"/>
        </authorList>
    </citation>
    <scope>NUCLEOTIDE SEQUENCE [LARGE SCALE GENOMIC DNA]</scope>
    <source>
        <strain evidence="13">CSUR P1867</strain>
    </source>
</reference>
<evidence type="ECO:0000259" key="10">
    <source>
        <dbReference type="Pfam" id="PF13953"/>
    </source>
</evidence>